<evidence type="ECO:0000313" key="2">
    <source>
        <dbReference type="Proteomes" id="UP000217895"/>
    </source>
</evidence>
<dbReference type="AlphaFoldDB" id="A0A1Z4JBT9"/>
<reference evidence="1 2" key="1">
    <citation type="submission" date="2017-06" db="EMBL/GenBank/DDBJ databases">
        <title>Genome sequencing of cyanobaciteial culture collection at National Institute for Environmental Studies (NIES).</title>
        <authorList>
            <person name="Hirose Y."/>
            <person name="Shimura Y."/>
            <person name="Fujisawa T."/>
            <person name="Nakamura Y."/>
            <person name="Kawachi M."/>
        </authorList>
    </citation>
    <scope>NUCLEOTIDE SEQUENCE [LARGE SCALE GENOMIC DNA]</scope>
    <source>
        <strain evidence="1 2">NIES-2135</strain>
    </source>
</reference>
<evidence type="ECO:0000313" key="1">
    <source>
        <dbReference type="EMBL" id="BAY54170.1"/>
    </source>
</evidence>
<sequence length="132" mass="15313">MYRREIRYTCRGDMQMLFSMNPRICASCPVKQHCLSDDSKNTKGRRISVIRMKLPPIPAVVLEPEITVIAQTPIQTVQGTQALIWTDIPATQLRREIRQHLRRHQTRIEQSHSATQPVESAIVYLTRSQRAY</sequence>
<gene>
    <name evidence="1" type="ORF">NIES2135_09840</name>
</gene>
<organism evidence="1 2">
    <name type="scientific">Leptolyngbya boryana NIES-2135</name>
    <dbReference type="NCBI Taxonomy" id="1973484"/>
    <lineage>
        <taxon>Bacteria</taxon>
        <taxon>Bacillati</taxon>
        <taxon>Cyanobacteriota</taxon>
        <taxon>Cyanophyceae</taxon>
        <taxon>Leptolyngbyales</taxon>
        <taxon>Leptolyngbyaceae</taxon>
        <taxon>Leptolyngbya group</taxon>
        <taxon>Leptolyngbya</taxon>
    </lineage>
</organism>
<dbReference type="EMBL" id="AP018203">
    <property type="protein sequence ID" value="BAY54170.1"/>
    <property type="molecule type" value="Genomic_DNA"/>
</dbReference>
<accession>A0A1Z4JBT9</accession>
<protein>
    <submittedName>
        <fullName evidence="1">Uncharacterized protein</fullName>
    </submittedName>
</protein>
<proteinExistence type="predicted"/>
<name>A0A1Z4JBT9_LEPBY</name>
<dbReference type="Proteomes" id="UP000217895">
    <property type="component" value="Chromosome"/>
</dbReference>
<keyword evidence="2" id="KW-1185">Reference proteome</keyword>